<evidence type="ECO:0000313" key="2">
    <source>
        <dbReference type="EMBL" id="EFJ52021.1"/>
    </source>
</evidence>
<gene>
    <name evidence="2" type="ORF">VOLCADRAFT_87137</name>
</gene>
<sequence>MKRYESIQRSLQDWALETAAGRGSVQDIRQQEAQHLLVNHREYLQLVTCSFSRRGRPSYALRTANPALAQKMEALYIAQFKARGPCSFGRRGRAAYALRTETKVQRLCNIANISADVVLRNYTLTAYEHTPFNSVGARSCALNDEDSWNLGRGVKSSRLLSAEPSPQIPIGPADASRHAMLAIAARQIYDRAYGSGFVLPLEARVKPLATQGPGAAEDTTSQLQPAGEAQELTSEPAVADTAALNVQAINMQPFEITVRDFRGRFHAVRVCGGTSVSQLKAGIAASLGCSVVSHWRLMHEGRPLVDELDLADHSISAGAVVEVQMTSRLPFHLKTRTGAMNSAIALGTGKDGVNSTSSMAVGGGAGAGAAGGGAGAGARAVVATAPNCSAAWAGPAVKGAGAVQQVVVQVLLPCGRVIQVSRIASEDVQHFLHRVLEMQKSLLQAPPGSPPSLLPHASPEALRGQLPACSIKRGLGPAGLLSGLEALSRRPSCGPANARHAVQQQLKGGAVGQKLLVLLLTAAAVVVAMAVL</sequence>
<reference evidence="2 3" key="1">
    <citation type="journal article" date="2010" name="Science">
        <title>Genomic analysis of organismal complexity in the multicellular green alga Volvox carteri.</title>
        <authorList>
            <person name="Prochnik S.E."/>
            <person name="Umen J."/>
            <person name="Nedelcu A.M."/>
            <person name="Hallmann A."/>
            <person name="Miller S.M."/>
            <person name="Nishii I."/>
            <person name="Ferris P."/>
            <person name="Kuo A."/>
            <person name="Mitros T."/>
            <person name="Fritz-Laylin L.K."/>
            <person name="Hellsten U."/>
            <person name="Chapman J."/>
            <person name="Simakov O."/>
            <person name="Rensing S.A."/>
            <person name="Terry A."/>
            <person name="Pangilinan J."/>
            <person name="Kapitonov V."/>
            <person name="Jurka J."/>
            <person name="Salamov A."/>
            <person name="Shapiro H."/>
            <person name="Schmutz J."/>
            <person name="Grimwood J."/>
            <person name="Lindquist E."/>
            <person name="Lucas S."/>
            <person name="Grigoriev I.V."/>
            <person name="Schmitt R."/>
            <person name="Kirk D."/>
            <person name="Rokhsar D.S."/>
        </authorList>
    </citation>
    <scope>NUCLEOTIDE SEQUENCE [LARGE SCALE GENOMIC DNA]</scope>
    <source>
        <strain evidence="3">f. Nagariensis / Eve</strain>
    </source>
</reference>
<dbReference type="PROSITE" id="PS50053">
    <property type="entry name" value="UBIQUITIN_2"/>
    <property type="match status" value="1"/>
</dbReference>
<evidence type="ECO:0000313" key="3">
    <source>
        <dbReference type="Proteomes" id="UP000001058"/>
    </source>
</evidence>
<proteinExistence type="predicted"/>
<keyword evidence="3" id="KW-1185">Reference proteome</keyword>
<dbReference type="InParanoid" id="D8TK98"/>
<dbReference type="Gene3D" id="3.10.20.90">
    <property type="entry name" value="Phosphatidylinositol 3-kinase Catalytic Subunit, Chain A, domain 1"/>
    <property type="match status" value="1"/>
</dbReference>
<name>D8TK98_VOLCA</name>
<dbReference type="OrthoDB" id="3881at2759"/>
<dbReference type="GeneID" id="9618359"/>
<dbReference type="SMART" id="SM00213">
    <property type="entry name" value="UBQ"/>
    <property type="match status" value="1"/>
</dbReference>
<dbReference type="CDD" id="cd17039">
    <property type="entry name" value="Ubl_ubiquitin_like"/>
    <property type="match status" value="1"/>
</dbReference>
<feature type="domain" description="Ubiquitin-like" evidence="1">
    <location>
        <begin position="254"/>
        <end position="330"/>
    </location>
</feature>
<accession>D8TK98</accession>
<organism evidence="3">
    <name type="scientific">Volvox carteri f. nagariensis</name>
    <dbReference type="NCBI Taxonomy" id="3068"/>
    <lineage>
        <taxon>Eukaryota</taxon>
        <taxon>Viridiplantae</taxon>
        <taxon>Chlorophyta</taxon>
        <taxon>core chlorophytes</taxon>
        <taxon>Chlorophyceae</taxon>
        <taxon>CS clade</taxon>
        <taxon>Chlamydomonadales</taxon>
        <taxon>Volvocaceae</taxon>
        <taxon>Volvox</taxon>
    </lineage>
</organism>
<dbReference type="InterPro" id="IPR000626">
    <property type="entry name" value="Ubiquitin-like_dom"/>
</dbReference>
<evidence type="ECO:0000259" key="1">
    <source>
        <dbReference type="PROSITE" id="PS50053"/>
    </source>
</evidence>
<dbReference type="Proteomes" id="UP000001058">
    <property type="component" value="Unassembled WGS sequence"/>
</dbReference>
<protein>
    <recommendedName>
        <fullName evidence="1">Ubiquitin-like domain-containing protein</fullName>
    </recommendedName>
</protein>
<dbReference type="RefSeq" id="XP_002946795.1">
    <property type="nucleotide sequence ID" value="XM_002946749.1"/>
</dbReference>
<dbReference type="InterPro" id="IPR029071">
    <property type="entry name" value="Ubiquitin-like_domsf"/>
</dbReference>
<dbReference type="SUPFAM" id="SSF54236">
    <property type="entry name" value="Ubiquitin-like"/>
    <property type="match status" value="1"/>
</dbReference>
<dbReference type="Pfam" id="PF00240">
    <property type="entry name" value="ubiquitin"/>
    <property type="match status" value="1"/>
</dbReference>
<dbReference type="AlphaFoldDB" id="D8TK98"/>
<dbReference type="KEGG" id="vcn:VOLCADRAFT_87137"/>
<dbReference type="EMBL" id="GL378325">
    <property type="protein sequence ID" value="EFJ52021.1"/>
    <property type="molecule type" value="Genomic_DNA"/>
</dbReference>